<protein>
    <recommendedName>
        <fullName evidence="10">Holocytochrome c-type synthase</fullName>
        <ecNumber evidence="10">4.4.1.17</ecNumber>
    </recommendedName>
</protein>
<dbReference type="STRING" id="671144.I4YCX0"/>
<dbReference type="Pfam" id="PF01265">
    <property type="entry name" value="Cyto_heme_lyase"/>
    <property type="match status" value="1"/>
</dbReference>
<sequence>MHNTQKETVNQPSGCPVVHEKDTKINPLNNMPDLQQQPLSDNQSTRLPTERTTSSIPRPQGKSTSEGYGEGTHWEYPSPQQFYNALVRKGWETPEESVEDMVAIHNFLNEEAWKEVLKWEKRNNDGKETLQLAQFSGRPGDYTPKARLQMLLSTLFSNSFYDEPPFDRHDWYIKRTNSNETVRYVIDYYGAPPTPEGMPVFHLDVRPALDSPASILERIKVGTARCWRTATGMPVEYIEQL</sequence>
<reference evidence="12 13" key="1">
    <citation type="journal article" date="2012" name="Fungal Genet. Biol.">
        <title>The genome of the xerotolerant mold Wallemia sebi reveals adaptations to osmotic stress and suggests cryptic sexual reproduction.</title>
        <authorList>
            <person name="Padamsee M."/>
            <person name="Kumar T.K.A."/>
            <person name="Riley R."/>
            <person name="Binder M."/>
            <person name="Boyd A."/>
            <person name="Calvo A.M."/>
            <person name="Furukawa K."/>
            <person name="Hesse C."/>
            <person name="Hohmann S."/>
            <person name="James T.Y."/>
            <person name="LaButti K."/>
            <person name="Lapidus A."/>
            <person name="Lindquist E."/>
            <person name="Lucas S."/>
            <person name="Miller K."/>
            <person name="Shantappa S."/>
            <person name="Grigoriev I.V."/>
            <person name="Hibbett D.S."/>
            <person name="McLaughlin D.J."/>
            <person name="Spatafora J.W."/>
            <person name="Aime M.C."/>
        </authorList>
    </citation>
    <scope>NUCLEOTIDE SEQUENCE [LARGE SCALE GENOMIC DNA]</scope>
    <source>
        <strain evidence="13">ATCC MYA-4683 / CBS 633.66</strain>
    </source>
</reference>
<comment type="catalytic activity">
    <reaction evidence="10">
        <text>holo-[cytochrome c] = apo-[cytochrome c] + heme b</text>
        <dbReference type="Rhea" id="RHEA:22648"/>
        <dbReference type="Rhea" id="RHEA-COMP:10725"/>
        <dbReference type="Rhea" id="RHEA-COMP:10726"/>
        <dbReference type="ChEBI" id="CHEBI:29950"/>
        <dbReference type="ChEBI" id="CHEBI:60344"/>
        <dbReference type="ChEBI" id="CHEBI:83739"/>
        <dbReference type="EC" id="4.4.1.17"/>
    </reaction>
</comment>
<comment type="similarity">
    <text evidence="2 10">Belongs to the cytochrome c-type heme lyase family.</text>
</comment>
<dbReference type="RefSeq" id="XP_006958116.1">
    <property type="nucleotide sequence ID" value="XM_006958054.1"/>
</dbReference>
<dbReference type="GO" id="GO:0046872">
    <property type="term" value="F:metal ion binding"/>
    <property type="evidence" value="ECO:0007669"/>
    <property type="project" value="UniProtKB-KW"/>
</dbReference>
<comment type="subcellular location">
    <subcellularLocation>
        <location evidence="1 10">Mitochondrion inner membrane</location>
    </subcellularLocation>
</comment>
<evidence type="ECO:0000313" key="13">
    <source>
        <dbReference type="Proteomes" id="UP000005242"/>
    </source>
</evidence>
<dbReference type="EC" id="4.4.1.17" evidence="10"/>
<keyword evidence="3 10" id="KW-0349">Heme</keyword>
<gene>
    <name evidence="12" type="ORF">WALSEDRAFT_60258</name>
</gene>
<dbReference type="eggNOG" id="KOG3996">
    <property type="taxonomic scope" value="Eukaryota"/>
</dbReference>
<evidence type="ECO:0000256" key="10">
    <source>
        <dbReference type="RuleBase" id="RU363130"/>
    </source>
</evidence>
<keyword evidence="7 10" id="KW-0496">Mitochondrion</keyword>
<evidence type="ECO:0000256" key="2">
    <source>
        <dbReference type="ARBA" id="ARBA00007255"/>
    </source>
</evidence>
<proteinExistence type="inferred from homology"/>
<keyword evidence="9 10" id="KW-0456">Lyase</keyword>
<evidence type="ECO:0000256" key="11">
    <source>
        <dbReference type="SAM" id="MobiDB-lite"/>
    </source>
</evidence>
<comment type="function">
    <text evidence="10">Lyase that catalyzes the covalent linking of the heme group to the cytochrome C apoprotein to produce the mature functional cytochrome.</text>
</comment>
<organism evidence="12 13">
    <name type="scientific">Wallemia mellicola (strain ATCC MYA-4683 / CBS 633.66)</name>
    <name type="common">Wallemia sebi (CBS 633.66)</name>
    <dbReference type="NCBI Taxonomy" id="671144"/>
    <lineage>
        <taxon>Eukaryota</taxon>
        <taxon>Fungi</taxon>
        <taxon>Dikarya</taxon>
        <taxon>Basidiomycota</taxon>
        <taxon>Wallemiomycotina</taxon>
        <taxon>Wallemiomycetes</taxon>
        <taxon>Wallemiales</taxon>
        <taxon>Wallemiaceae</taxon>
        <taxon>Wallemia</taxon>
    </lineage>
</organism>
<evidence type="ECO:0000256" key="4">
    <source>
        <dbReference type="ARBA" id="ARBA00022723"/>
    </source>
</evidence>
<feature type="compositionally biased region" description="Polar residues" evidence="11">
    <location>
        <begin position="1"/>
        <end position="13"/>
    </location>
</feature>
<evidence type="ECO:0000256" key="7">
    <source>
        <dbReference type="ARBA" id="ARBA00023128"/>
    </source>
</evidence>
<dbReference type="GO" id="GO:0005743">
    <property type="term" value="C:mitochondrial inner membrane"/>
    <property type="evidence" value="ECO:0007669"/>
    <property type="project" value="UniProtKB-SubCell"/>
</dbReference>
<dbReference type="KEGG" id="wse:WALSEDRAFT_60258"/>
<keyword evidence="5 10" id="KW-0999">Mitochondrion inner membrane</keyword>
<keyword evidence="4 10" id="KW-0479">Metal-binding</keyword>
<evidence type="ECO:0000256" key="9">
    <source>
        <dbReference type="ARBA" id="ARBA00023239"/>
    </source>
</evidence>
<dbReference type="InParanoid" id="I4YCX0"/>
<evidence type="ECO:0000256" key="6">
    <source>
        <dbReference type="ARBA" id="ARBA00023004"/>
    </source>
</evidence>
<dbReference type="PANTHER" id="PTHR12743:SF3">
    <property type="entry name" value="HOLOCYTOCHROME-C SYNTHASE"/>
    <property type="match status" value="1"/>
</dbReference>
<dbReference type="Proteomes" id="UP000005242">
    <property type="component" value="Unassembled WGS sequence"/>
</dbReference>
<evidence type="ECO:0000256" key="8">
    <source>
        <dbReference type="ARBA" id="ARBA00023136"/>
    </source>
</evidence>
<dbReference type="PROSITE" id="PS00821">
    <property type="entry name" value="CYTO_HEME_LYASE_1"/>
    <property type="match status" value="1"/>
</dbReference>
<evidence type="ECO:0000313" key="12">
    <source>
        <dbReference type="EMBL" id="EIM21812.1"/>
    </source>
</evidence>
<dbReference type="PANTHER" id="PTHR12743">
    <property type="entry name" value="CYTOCHROME C1 HEME LYASE"/>
    <property type="match status" value="1"/>
</dbReference>
<dbReference type="GO" id="GO:0004408">
    <property type="term" value="F:holocytochrome-c synthase activity"/>
    <property type="evidence" value="ECO:0007669"/>
    <property type="project" value="UniProtKB-EC"/>
</dbReference>
<keyword evidence="8 10" id="KW-0472">Membrane</keyword>
<evidence type="ECO:0000256" key="5">
    <source>
        <dbReference type="ARBA" id="ARBA00022792"/>
    </source>
</evidence>
<name>I4YCX0_WALMC</name>
<accession>I4YCX0</accession>
<feature type="region of interest" description="Disordered" evidence="11">
    <location>
        <begin position="1"/>
        <end position="71"/>
    </location>
</feature>
<dbReference type="FunCoup" id="I4YCX0">
    <property type="interactions" value="161"/>
</dbReference>
<keyword evidence="6 10" id="KW-0408">Iron</keyword>
<dbReference type="OMA" id="KARFWLF"/>
<dbReference type="OrthoDB" id="4243at2759"/>
<dbReference type="PROSITE" id="PS00822">
    <property type="entry name" value="CYTO_HEME_LYASE_2"/>
    <property type="match status" value="1"/>
</dbReference>
<feature type="compositionally biased region" description="Polar residues" evidence="11">
    <location>
        <begin position="26"/>
        <end position="66"/>
    </location>
</feature>
<dbReference type="InterPro" id="IPR000511">
    <property type="entry name" value="Holocyt_c/c1_synthase"/>
</dbReference>
<evidence type="ECO:0000256" key="3">
    <source>
        <dbReference type="ARBA" id="ARBA00022617"/>
    </source>
</evidence>
<dbReference type="GeneID" id="18473843"/>
<dbReference type="HOGENOM" id="CLU_048602_0_1_1"/>
<dbReference type="AlphaFoldDB" id="I4YCX0"/>
<evidence type="ECO:0000256" key="1">
    <source>
        <dbReference type="ARBA" id="ARBA00004273"/>
    </source>
</evidence>
<dbReference type="EMBL" id="JH668230">
    <property type="protein sequence ID" value="EIM21812.1"/>
    <property type="molecule type" value="Genomic_DNA"/>
</dbReference>
<keyword evidence="13" id="KW-1185">Reference proteome</keyword>